<dbReference type="Proteomes" id="UP000323297">
    <property type="component" value="Unassembled WGS sequence"/>
</dbReference>
<dbReference type="RefSeq" id="WP_149608388.1">
    <property type="nucleotide sequence ID" value="NZ_VTZD01000070.1"/>
</dbReference>
<accession>A0A5B0SU80</accession>
<proteinExistence type="predicted"/>
<organism evidence="1 2">
    <name type="scientific">Citrobacter portucalensis</name>
    <dbReference type="NCBI Taxonomy" id="1639133"/>
    <lineage>
        <taxon>Bacteria</taxon>
        <taxon>Pseudomonadati</taxon>
        <taxon>Pseudomonadota</taxon>
        <taxon>Gammaproteobacteria</taxon>
        <taxon>Enterobacterales</taxon>
        <taxon>Enterobacteriaceae</taxon>
        <taxon>Citrobacter</taxon>
        <taxon>Citrobacter freundii complex</taxon>
    </lineage>
</organism>
<evidence type="ECO:0000313" key="1">
    <source>
        <dbReference type="EMBL" id="KAA1140254.1"/>
    </source>
</evidence>
<protein>
    <submittedName>
        <fullName evidence="1">Uncharacterized protein</fullName>
    </submittedName>
</protein>
<name>A0A5B0SU80_9ENTR</name>
<sequence>MKTFKTASRALLSDLNAGRDPAMAFDDALKDLNRHDRDCMMLCRSEIDGTVSPKFIEMQVRGRLEYVVTLKLGNGEDVRSRYPYRLRDEAFSLLENYCINGKSATLTIE</sequence>
<reference evidence="1 2" key="1">
    <citation type="submission" date="2019-08" db="EMBL/GenBank/DDBJ databases">
        <title>Draft genome sequence of Citrobacter portucalensis strain isolated from green turtle.</title>
        <authorList>
            <person name="Fernandes M.R."/>
            <person name="Sellera F.P."/>
            <person name="Goldeberg D.W."/>
            <person name="Costa D.C."/>
            <person name="Lincopan N."/>
        </authorList>
    </citation>
    <scope>NUCLEOTIDE SEQUENCE [LARGE SCALE GENOMIC DNA]</scope>
    <source>
        <strain evidence="1 2">TV06</strain>
    </source>
</reference>
<dbReference type="AlphaFoldDB" id="A0A5B0SU80"/>
<dbReference type="EMBL" id="VTZD01000070">
    <property type="protein sequence ID" value="KAA1140254.1"/>
    <property type="molecule type" value="Genomic_DNA"/>
</dbReference>
<gene>
    <name evidence="1" type="ORF">D3H66_25385</name>
</gene>
<evidence type="ECO:0000313" key="2">
    <source>
        <dbReference type="Proteomes" id="UP000323297"/>
    </source>
</evidence>
<comment type="caution">
    <text evidence="1">The sequence shown here is derived from an EMBL/GenBank/DDBJ whole genome shotgun (WGS) entry which is preliminary data.</text>
</comment>